<dbReference type="Proteomes" id="UP000317894">
    <property type="component" value="Unassembled WGS sequence"/>
</dbReference>
<feature type="signal peptide" evidence="1">
    <location>
        <begin position="1"/>
        <end position="18"/>
    </location>
</feature>
<sequence>MRRALVALLLLAAAPAEPRFDATAAWGEFTTLLRTSYGYFQRPGVDGEAILKAFEARATAASDRAAFVDVLQRVAANFNDPHFVVGPFTDDDYGVIPTAGDLHAARKGGVAEIVAVRDDSAAGLRRGDRITNIEGGTVDAAIARACGRPVAVLSAVQADYCLDMALAGVWKQPRRITLAGAGERALPATVAMVRRVAALPPLTIERRGGAAVIRVNNSLGRNETIAAFKDALAGLADAPVLVIDLRNTPSGGNTTVARGIMGHFVDAPRPYQMHVIPSEERQFGVPRRFVEYVMPIAPRYRGRVVVLGGHWTGSMGEGLMIGFDAIGVPTAGSRLGGLLGALSNEVLPLSGARVDIGEEQLFHVDGSPREDFRPRVFRAEAEARGPADPLLDAAIAAARRPRG</sequence>
<evidence type="ECO:0000313" key="2">
    <source>
        <dbReference type="EMBL" id="TRW15200.1"/>
    </source>
</evidence>
<gene>
    <name evidence="2" type="ORF">FMM06_16325</name>
</gene>
<organism evidence="2 3">
    <name type="scientific">Glacieibacterium frigidum</name>
    <dbReference type="NCBI Taxonomy" id="2593303"/>
    <lineage>
        <taxon>Bacteria</taxon>
        <taxon>Pseudomonadati</taxon>
        <taxon>Pseudomonadota</taxon>
        <taxon>Alphaproteobacteria</taxon>
        <taxon>Sphingomonadales</taxon>
        <taxon>Sphingosinicellaceae</taxon>
        <taxon>Glacieibacterium</taxon>
    </lineage>
</organism>
<dbReference type="Gene3D" id="3.90.226.10">
    <property type="entry name" value="2-enoyl-CoA Hydratase, Chain A, domain 1"/>
    <property type="match status" value="1"/>
</dbReference>
<feature type="chain" id="PRO_5021886015" evidence="1">
    <location>
        <begin position="19"/>
        <end position="403"/>
    </location>
</feature>
<protein>
    <submittedName>
        <fullName evidence="2">Uncharacterized protein</fullName>
    </submittedName>
</protein>
<dbReference type="OrthoDB" id="9812068at2"/>
<reference evidence="2 3" key="1">
    <citation type="submission" date="2019-07" db="EMBL/GenBank/DDBJ databases">
        <title>Novel species isolated from glacier.</title>
        <authorList>
            <person name="Liu Q."/>
            <person name="Xin Y.-H."/>
        </authorList>
    </citation>
    <scope>NUCLEOTIDE SEQUENCE [LARGE SCALE GENOMIC DNA]</scope>
    <source>
        <strain evidence="2 3">LB1R16</strain>
    </source>
</reference>
<keyword evidence="3" id="KW-1185">Reference proteome</keyword>
<name>A0A552UAF1_9SPHN</name>
<dbReference type="InterPro" id="IPR029045">
    <property type="entry name" value="ClpP/crotonase-like_dom_sf"/>
</dbReference>
<dbReference type="SUPFAM" id="SSF52096">
    <property type="entry name" value="ClpP/crotonase"/>
    <property type="match status" value="1"/>
</dbReference>
<dbReference type="Gene3D" id="3.30.750.44">
    <property type="match status" value="1"/>
</dbReference>
<keyword evidence="1" id="KW-0732">Signal</keyword>
<proteinExistence type="predicted"/>
<comment type="caution">
    <text evidence="2">The sequence shown here is derived from an EMBL/GenBank/DDBJ whole genome shotgun (WGS) entry which is preliminary data.</text>
</comment>
<dbReference type="RefSeq" id="WP_144335369.1">
    <property type="nucleotide sequence ID" value="NZ_VJWA01000002.1"/>
</dbReference>
<dbReference type="EMBL" id="VJWA01000002">
    <property type="protein sequence ID" value="TRW15200.1"/>
    <property type="molecule type" value="Genomic_DNA"/>
</dbReference>
<evidence type="ECO:0000313" key="3">
    <source>
        <dbReference type="Proteomes" id="UP000317894"/>
    </source>
</evidence>
<evidence type="ECO:0000256" key="1">
    <source>
        <dbReference type="SAM" id="SignalP"/>
    </source>
</evidence>
<dbReference type="AlphaFoldDB" id="A0A552UAF1"/>
<accession>A0A552UAF1</accession>